<sequence>MNQRASRPRSRGQGTLDPQESGVVSAKVFNCIVDETSLIQGAKKSTRDGIPKWVAAGRIRLFVPLYALSQASRVKANKGRAATDAGEALEWLDEATTTYPHLVTLQGGFDKFETWAEVEKYALPKTLFSEEDDVEDLDSMNGL</sequence>
<name>A0A9P4IVV4_9PEZI</name>
<accession>A0A9P4IVV4</accession>
<reference evidence="1" key="1">
    <citation type="journal article" date="2020" name="Stud. Mycol.">
        <title>101 Dothideomycetes genomes: a test case for predicting lifestyles and emergence of pathogens.</title>
        <authorList>
            <person name="Haridas S."/>
            <person name="Albert R."/>
            <person name="Binder M."/>
            <person name="Bloem J."/>
            <person name="Labutti K."/>
            <person name="Salamov A."/>
            <person name="Andreopoulos B."/>
            <person name="Baker S."/>
            <person name="Barry K."/>
            <person name="Bills G."/>
            <person name="Bluhm B."/>
            <person name="Cannon C."/>
            <person name="Castanera R."/>
            <person name="Culley D."/>
            <person name="Daum C."/>
            <person name="Ezra D."/>
            <person name="Gonzalez J."/>
            <person name="Henrissat B."/>
            <person name="Kuo A."/>
            <person name="Liang C."/>
            <person name="Lipzen A."/>
            <person name="Lutzoni F."/>
            <person name="Magnuson J."/>
            <person name="Mondo S."/>
            <person name="Nolan M."/>
            <person name="Ohm R."/>
            <person name="Pangilinan J."/>
            <person name="Park H.-J."/>
            <person name="Ramirez L."/>
            <person name="Alfaro M."/>
            <person name="Sun H."/>
            <person name="Tritt A."/>
            <person name="Yoshinaga Y."/>
            <person name="Zwiers L.-H."/>
            <person name="Turgeon B."/>
            <person name="Goodwin S."/>
            <person name="Spatafora J."/>
            <person name="Crous P."/>
            <person name="Grigoriev I."/>
        </authorList>
    </citation>
    <scope>NUCLEOTIDE SEQUENCE</scope>
    <source>
        <strain evidence="1">CBS 260.36</strain>
    </source>
</reference>
<comment type="caution">
    <text evidence="1">The sequence shown here is derived from an EMBL/GenBank/DDBJ whole genome shotgun (WGS) entry which is preliminary data.</text>
</comment>
<organism evidence="1 2">
    <name type="scientific">Myriangium duriaei CBS 260.36</name>
    <dbReference type="NCBI Taxonomy" id="1168546"/>
    <lineage>
        <taxon>Eukaryota</taxon>
        <taxon>Fungi</taxon>
        <taxon>Dikarya</taxon>
        <taxon>Ascomycota</taxon>
        <taxon>Pezizomycotina</taxon>
        <taxon>Dothideomycetes</taxon>
        <taxon>Dothideomycetidae</taxon>
        <taxon>Myriangiales</taxon>
        <taxon>Myriangiaceae</taxon>
        <taxon>Myriangium</taxon>
    </lineage>
</organism>
<gene>
    <name evidence="1" type="ORF">K461DRAFT_231919</name>
</gene>
<evidence type="ECO:0008006" key="3">
    <source>
        <dbReference type="Google" id="ProtNLM"/>
    </source>
</evidence>
<feature type="non-terminal residue" evidence="1">
    <location>
        <position position="143"/>
    </location>
</feature>
<dbReference type="OrthoDB" id="5361617at2759"/>
<dbReference type="AlphaFoldDB" id="A0A9P4IVV4"/>
<evidence type="ECO:0000313" key="2">
    <source>
        <dbReference type="Proteomes" id="UP000799439"/>
    </source>
</evidence>
<protein>
    <recommendedName>
        <fullName evidence="3">PIN domain-containing protein</fullName>
    </recommendedName>
</protein>
<dbReference type="Proteomes" id="UP000799439">
    <property type="component" value="Unassembled WGS sequence"/>
</dbReference>
<evidence type="ECO:0000313" key="1">
    <source>
        <dbReference type="EMBL" id="KAF2148802.1"/>
    </source>
</evidence>
<keyword evidence="2" id="KW-1185">Reference proteome</keyword>
<dbReference type="EMBL" id="ML996092">
    <property type="protein sequence ID" value="KAF2148802.1"/>
    <property type="molecule type" value="Genomic_DNA"/>
</dbReference>
<proteinExistence type="predicted"/>